<dbReference type="GO" id="GO:0003677">
    <property type="term" value="F:DNA binding"/>
    <property type="evidence" value="ECO:0007669"/>
    <property type="project" value="UniProtKB-UniRule"/>
</dbReference>
<evidence type="ECO:0000256" key="7">
    <source>
        <dbReference type="SAM" id="Phobius"/>
    </source>
</evidence>
<dbReference type="InterPro" id="IPR011990">
    <property type="entry name" value="TPR-like_helical_dom_sf"/>
</dbReference>
<evidence type="ECO:0000256" key="3">
    <source>
        <dbReference type="ARBA" id="ARBA00023125"/>
    </source>
</evidence>
<dbReference type="InterPro" id="IPR019734">
    <property type="entry name" value="TPR_rpt"/>
</dbReference>
<dbReference type="SUPFAM" id="SSF48452">
    <property type="entry name" value="TPR-like"/>
    <property type="match status" value="2"/>
</dbReference>
<feature type="region of interest" description="Disordered" evidence="6">
    <location>
        <begin position="116"/>
        <end position="174"/>
    </location>
</feature>
<dbReference type="Proteomes" id="UP000322981">
    <property type="component" value="Unassembled WGS sequence"/>
</dbReference>
<dbReference type="CDD" id="cd00383">
    <property type="entry name" value="trans_reg_C"/>
    <property type="match status" value="1"/>
</dbReference>
<keyword evidence="10" id="KW-1185">Reference proteome</keyword>
<keyword evidence="7" id="KW-0812">Transmembrane</keyword>
<evidence type="ECO:0000256" key="2">
    <source>
        <dbReference type="ARBA" id="ARBA00022803"/>
    </source>
</evidence>
<accession>A0A5M8FT42</accession>
<dbReference type="Gene3D" id="1.25.40.10">
    <property type="entry name" value="Tetratricopeptide repeat domain"/>
    <property type="match status" value="2"/>
</dbReference>
<protein>
    <submittedName>
        <fullName evidence="9">Tetratricopeptide repeat protein</fullName>
    </submittedName>
</protein>
<dbReference type="SMART" id="SM00862">
    <property type="entry name" value="Trans_reg_C"/>
    <property type="match status" value="1"/>
</dbReference>
<comment type="caution">
    <text evidence="9">The sequence shown here is derived from an EMBL/GenBank/DDBJ whole genome shotgun (WGS) entry which is preliminary data.</text>
</comment>
<dbReference type="SUPFAM" id="SSF46894">
    <property type="entry name" value="C-terminal effector domain of the bipartite response regulators"/>
    <property type="match status" value="1"/>
</dbReference>
<dbReference type="AlphaFoldDB" id="A0A5M8FT42"/>
<feature type="region of interest" description="Disordered" evidence="6">
    <location>
        <begin position="806"/>
        <end position="851"/>
    </location>
</feature>
<dbReference type="PROSITE" id="PS51755">
    <property type="entry name" value="OMPR_PHOB"/>
    <property type="match status" value="1"/>
</dbReference>
<dbReference type="InterPro" id="IPR001867">
    <property type="entry name" value="OmpR/PhoB-type_DNA-bd"/>
</dbReference>
<dbReference type="Gene3D" id="3.40.50.10070">
    <property type="entry name" value="TolB, N-terminal domain"/>
    <property type="match status" value="1"/>
</dbReference>
<feature type="transmembrane region" description="Helical" evidence="7">
    <location>
        <begin position="189"/>
        <end position="209"/>
    </location>
</feature>
<dbReference type="Pfam" id="PF00486">
    <property type="entry name" value="Trans_reg_C"/>
    <property type="match status" value="1"/>
</dbReference>
<feature type="domain" description="OmpR/PhoB-type" evidence="8">
    <location>
        <begin position="4"/>
        <end position="114"/>
    </location>
</feature>
<keyword evidence="1" id="KW-0677">Repeat</keyword>
<reference evidence="9 10" key="1">
    <citation type="submission" date="2019-09" db="EMBL/GenBank/DDBJ databases">
        <title>Whole-genome sequence of the purple sulfur bacterium Thiohalocapsa marina DSM 19078.</title>
        <authorList>
            <person name="Kyndt J.A."/>
            <person name="Meyer T.E."/>
        </authorList>
    </citation>
    <scope>NUCLEOTIDE SEQUENCE [LARGE SCALE GENOMIC DNA]</scope>
    <source>
        <strain evidence="9 10">DSM 19078</strain>
    </source>
</reference>
<dbReference type="OrthoDB" id="7052061at2"/>
<gene>
    <name evidence="9" type="ORF">F2Q65_03540</name>
</gene>
<evidence type="ECO:0000259" key="8">
    <source>
        <dbReference type="PROSITE" id="PS51755"/>
    </source>
</evidence>
<name>A0A5M8FT42_9GAMM</name>
<dbReference type="PANTHER" id="PTHR45586">
    <property type="entry name" value="TPR REPEAT-CONTAINING PROTEIN PA4667"/>
    <property type="match status" value="1"/>
</dbReference>
<keyword evidence="7" id="KW-1133">Transmembrane helix</keyword>
<dbReference type="EMBL" id="VWXX01000003">
    <property type="protein sequence ID" value="KAA6186973.1"/>
    <property type="molecule type" value="Genomic_DNA"/>
</dbReference>
<dbReference type="InterPro" id="IPR016032">
    <property type="entry name" value="Sig_transdc_resp-reg_C-effctor"/>
</dbReference>
<dbReference type="SMART" id="SM00028">
    <property type="entry name" value="TPR"/>
    <property type="match status" value="4"/>
</dbReference>
<dbReference type="RefSeq" id="WP_150090478.1">
    <property type="nucleotide sequence ID" value="NZ_JBFUOH010000127.1"/>
</dbReference>
<evidence type="ECO:0000256" key="1">
    <source>
        <dbReference type="ARBA" id="ARBA00022737"/>
    </source>
</evidence>
<dbReference type="Gene3D" id="1.10.10.10">
    <property type="entry name" value="Winged helix-like DNA-binding domain superfamily/Winged helix DNA-binding domain"/>
    <property type="match status" value="1"/>
</dbReference>
<feature type="compositionally biased region" description="Basic and acidic residues" evidence="6">
    <location>
        <begin position="150"/>
        <end position="161"/>
    </location>
</feature>
<dbReference type="InterPro" id="IPR036388">
    <property type="entry name" value="WH-like_DNA-bd_sf"/>
</dbReference>
<evidence type="ECO:0000313" key="10">
    <source>
        <dbReference type="Proteomes" id="UP000322981"/>
    </source>
</evidence>
<feature type="repeat" description="TPR" evidence="4">
    <location>
        <begin position="476"/>
        <end position="509"/>
    </location>
</feature>
<keyword evidence="3 5" id="KW-0238">DNA-binding</keyword>
<feature type="DNA-binding region" description="OmpR/PhoB-type" evidence="5">
    <location>
        <begin position="4"/>
        <end position="114"/>
    </location>
</feature>
<keyword evidence="2 4" id="KW-0802">TPR repeat</keyword>
<proteinExistence type="predicted"/>
<evidence type="ECO:0000256" key="6">
    <source>
        <dbReference type="SAM" id="MobiDB-lite"/>
    </source>
</evidence>
<dbReference type="InterPro" id="IPR051012">
    <property type="entry name" value="CellSynth/LPSAsmb/PSIAsmb"/>
</dbReference>
<feature type="compositionally biased region" description="Low complexity" evidence="6">
    <location>
        <begin position="116"/>
        <end position="126"/>
    </location>
</feature>
<evidence type="ECO:0000256" key="5">
    <source>
        <dbReference type="PROSITE-ProRule" id="PRU01091"/>
    </source>
</evidence>
<dbReference type="GO" id="GO:0006355">
    <property type="term" value="P:regulation of DNA-templated transcription"/>
    <property type="evidence" value="ECO:0007669"/>
    <property type="project" value="InterPro"/>
</dbReference>
<dbReference type="GO" id="GO:0000160">
    <property type="term" value="P:phosphorelay signal transduction system"/>
    <property type="evidence" value="ECO:0007669"/>
    <property type="project" value="InterPro"/>
</dbReference>
<dbReference type="PROSITE" id="PS50005">
    <property type="entry name" value="TPR"/>
    <property type="match status" value="1"/>
</dbReference>
<organism evidence="9 10">
    <name type="scientific">Thiohalocapsa marina</name>
    <dbReference type="NCBI Taxonomy" id="424902"/>
    <lineage>
        <taxon>Bacteria</taxon>
        <taxon>Pseudomonadati</taxon>
        <taxon>Pseudomonadota</taxon>
        <taxon>Gammaproteobacteria</taxon>
        <taxon>Chromatiales</taxon>
        <taxon>Chromatiaceae</taxon>
        <taxon>Thiohalocapsa</taxon>
    </lineage>
</organism>
<dbReference type="Pfam" id="PF13414">
    <property type="entry name" value="TPR_11"/>
    <property type="match status" value="1"/>
</dbReference>
<dbReference type="PANTHER" id="PTHR45586:SF1">
    <property type="entry name" value="LIPOPOLYSACCHARIDE ASSEMBLY PROTEIN B"/>
    <property type="match status" value="1"/>
</dbReference>
<evidence type="ECO:0000313" key="9">
    <source>
        <dbReference type="EMBL" id="KAA6186973.1"/>
    </source>
</evidence>
<sequence>MSDPDAFQLGEWTVQPSLSRIVRGEPRTRPETGSEVRPEIRIEPRYMDLLVYLAQASGRVVSAEEILERVWAGQVVGEHSVYQAIARLRKALGDDSSQPRYIETVPKRGYRLIARQSASQSASQNAGRESAATPAPGEGADLPPPSRELNPGDRPPEERRSGARLGSWSGPLSGGARAWRARVRAHRRWIVPLALSVTLVCVALLWLAVRQGAAPEAIRTVAVLPFETLGDDQAYLYFAEGLGTELINALGQLSNPRVVGPVSSFGLPAEGTTPAEAGRLLGADALVSGQVLRADDHLRVFIRILDTRDGRQLWSRSYDRPLSDVYEVQRDIARSVVESLRGGVSDAEMARLTPPAPDILAAYDYYLLGQHYRSTRTEEGLRRALELYQQAAGTDPNYAPAYRGLGLSYLLLSYYGNLPLAQSQQLARPALDKALELAPDDAETVAVLGLWRYLRGEYGLAEHQLEQALAQRPDDAEAWVWLGLAMQRQGRLRDALASLEQARRLEPLSVLVAVDHARALGRSGERARALSELQALVGGSRATPQLERNLADLALESGDLAGAYRWADSALGQGERESASMAMMALTLACVGEADRALRWAERTLAKEFPSQSARDRLEILYQVLGDVAGLKGLVEIERAALSVDQSPDLEWRRVEALSGLSALLDGRPGEAARALEKALGGRTDAVVASDYDLVYLGSLAHAYRQSGDPRRAAQWLDRARQRLDELRAQGWDSQWLHYAAVRLTLLQEGVDAALVELEQWTSGWAVAAGLLANDPVLEPLRKDPRFPALHEALRAEEQAAWNQIKGQRSAGNAVRPWPCPQGATYSPRPTLVQTGGRRLKRWPTMNGSSASTWRSITRLSARPSRTRLRQHGVRMARVEKDR</sequence>
<keyword evidence="7" id="KW-0472">Membrane</keyword>
<evidence type="ECO:0000256" key="4">
    <source>
        <dbReference type="PROSITE-ProRule" id="PRU00339"/>
    </source>
</evidence>